<reference evidence="1 2" key="1">
    <citation type="submission" date="2018-08" db="EMBL/GenBank/DDBJ databases">
        <title>Meiothermus terrae DSM 26712 genome sequencing project.</title>
        <authorList>
            <person name="Da Costa M.S."/>
            <person name="Albuquerque L."/>
            <person name="Raposo P."/>
            <person name="Froufe H.J.C."/>
            <person name="Barroso C.S."/>
            <person name="Egas C."/>
        </authorList>
    </citation>
    <scope>NUCLEOTIDE SEQUENCE [LARGE SCALE GENOMIC DNA]</scope>
    <source>
        <strain evidence="1 2">DSM 26712</strain>
    </source>
</reference>
<protein>
    <submittedName>
        <fullName evidence="1">Uncharacterized protein</fullName>
    </submittedName>
</protein>
<name>A0A399EE26_9DEIN</name>
<dbReference type="Proteomes" id="UP000265715">
    <property type="component" value="Unassembled WGS sequence"/>
</dbReference>
<dbReference type="AlphaFoldDB" id="A0A399EE26"/>
<evidence type="ECO:0000313" key="1">
    <source>
        <dbReference type="EMBL" id="RIH81419.1"/>
    </source>
</evidence>
<organism evidence="1 2">
    <name type="scientific">Calidithermus terrae</name>
    <dbReference type="NCBI Taxonomy" id="1408545"/>
    <lineage>
        <taxon>Bacteria</taxon>
        <taxon>Thermotogati</taxon>
        <taxon>Deinococcota</taxon>
        <taxon>Deinococci</taxon>
        <taxon>Thermales</taxon>
        <taxon>Thermaceae</taxon>
        <taxon>Calidithermus</taxon>
    </lineage>
</organism>
<accession>A0A399EE26</accession>
<proteinExistence type="predicted"/>
<sequence length="49" mass="5528">MESLAPQSPADSVTCVPQHLLRDEPALPPREKGRLWEEVLELYDLPDGE</sequence>
<keyword evidence="2" id="KW-1185">Reference proteome</keyword>
<evidence type="ECO:0000313" key="2">
    <source>
        <dbReference type="Proteomes" id="UP000265715"/>
    </source>
</evidence>
<dbReference type="RefSeq" id="WP_157202929.1">
    <property type="nucleotide sequence ID" value="NZ_QXDL01000175.1"/>
</dbReference>
<dbReference type="EMBL" id="QXDL01000175">
    <property type="protein sequence ID" value="RIH81419.1"/>
    <property type="molecule type" value="Genomic_DNA"/>
</dbReference>
<comment type="caution">
    <text evidence="1">The sequence shown here is derived from an EMBL/GenBank/DDBJ whole genome shotgun (WGS) entry which is preliminary data.</text>
</comment>
<gene>
    <name evidence="1" type="ORF">Mterra_03168</name>
</gene>